<sequence length="335" mass="37920">MQNVWARPSEKWHKITQVVPDGIQIQYVGEVNVQHGGVPQQTPVDESGAQQLQNARQIGKEQLQLFTNKEKSPVEEARRKETLALGKAVLEGYYNISLDKLDQTGELASEETRLEIRRRKLIIRTLIHEDKAVKALTGDKDSHVKWKTQIFATYARKMIEAAIVSLIGDDNVNAMNSLLSAYHACRIVAGDAQKRREVAVVPSSAKEALLTGDGLTLLQRSESKDIVAEALKCSKLISSQQTTNFQQIAEVKTQQVQQQQVPLMNTFQMNQRQFNNWKFGRRFFNFGASNNQFVPFNSQNNYEQWEISCSQFLVGIIKQMDGELSKLGTIQMLPK</sequence>
<dbReference type="AlphaFoldDB" id="A0A5J4UF83"/>
<reference evidence="1 2" key="1">
    <citation type="submission" date="2019-03" db="EMBL/GenBank/DDBJ databases">
        <title>Single cell metagenomics reveals metabolic interactions within the superorganism composed of flagellate Streblomastix strix and complex community of Bacteroidetes bacteria on its surface.</title>
        <authorList>
            <person name="Treitli S.C."/>
            <person name="Kolisko M."/>
            <person name="Husnik F."/>
            <person name="Keeling P."/>
            <person name="Hampl V."/>
        </authorList>
    </citation>
    <scope>NUCLEOTIDE SEQUENCE [LARGE SCALE GENOMIC DNA]</scope>
    <source>
        <strain evidence="1">ST1C</strain>
    </source>
</reference>
<protein>
    <submittedName>
        <fullName evidence="1">Uncharacterized protein</fullName>
    </submittedName>
</protein>
<gene>
    <name evidence="1" type="ORF">EZS28_035164</name>
</gene>
<organism evidence="1 2">
    <name type="scientific">Streblomastix strix</name>
    <dbReference type="NCBI Taxonomy" id="222440"/>
    <lineage>
        <taxon>Eukaryota</taxon>
        <taxon>Metamonada</taxon>
        <taxon>Preaxostyla</taxon>
        <taxon>Oxymonadida</taxon>
        <taxon>Streblomastigidae</taxon>
        <taxon>Streblomastix</taxon>
    </lineage>
</organism>
<evidence type="ECO:0000313" key="2">
    <source>
        <dbReference type="Proteomes" id="UP000324800"/>
    </source>
</evidence>
<name>A0A5J4UF83_9EUKA</name>
<comment type="caution">
    <text evidence="1">The sequence shown here is derived from an EMBL/GenBank/DDBJ whole genome shotgun (WGS) entry which is preliminary data.</text>
</comment>
<evidence type="ECO:0000313" key="1">
    <source>
        <dbReference type="EMBL" id="KAA6369308.1"/>
    </source>
</evidence>
<accession>A0A5J4UF83</accession>
<dbReference type="EMBL" id="SNRW01016496">
    <property type="protein sequence ID" value="KAA6369308.1"/>
    <property type="molecule type" value="Genomic_DNA"/>
</dbReference>
<dbReference type="Proteomes" id="UP000324800">
    <property type="component" value="Unassembled WGS sequence"/>
</dbReference>
<proteinExistence type="predicted"/>